<evidence type="ECO:0000313" key="2">
    <source>
        <dbReference type="EMBL" id="KFA88910.1"/>
    </source>
</evidence>
<sequence>MLPTLCGHLALLAALSADPPTLPLPQVTSPRPRPTQEVIPEVTSPPAPPGHAAPGTPPTFRFIPPLDPAALSRRNGEPGTPTLTAEPGTARPEAMNTGSPPLRPEDAHAHEEPGLLARLVLSGRLRRGGVTVAWWKGPDAPSPEDPISIDERTLYLAETLAVVAMTLELSPAATTPWVPGEAWLLDARGGVVGRFPVWMEGTQLSPGEKRTVVFEVERVPGAPPRTLRLELRERNGGPTVRAGDVNL</sequence>
<evidence type="ECO:0008006" key="4">
    <source>
        <dbReference type="Google" id="ProtNLM"/>
    </source>
</evidence>
<dbReference type="Pfam" id="PF09544">
    <property type="entry name" value="DUF2381"/>
    <property type="match status" value="1"/>
</dbReference>
<dbReference type="RefSeq" id="WP_043407125.1">
    <property type="nucleotide sequence ID" value="NZ_JPMI01000273.1"/>
</dbReference>
<dbReference type="EMBL" id="JPMI01000273">
    <property type="protein sequence ID" value="KFA88910.1"/>
    <property type="molecule type" value="Genomic_DNA"/>
</dbReference>
<reference evidence="2 3" key="1">
    <citation type="submission" date="2014-07" db="EMBL/GenBank/DDBJ databases">
        <title>Draft Genome Sequence of Gephyronic Acid Producer, Cystobacter violaceus Strain Cb vi76.</title>
        <authorList>
            <person name="Stevens D.C."/>
            <person name="Young J."/>
            <person name="Carmichael R."/>
            <person name="Tan J."/>
            <person name="Taylor R.E."/>
        </authorList>
    </citation>
    <scope>NUCLEOTIDE SEQUENCE [LARGE SCALE GENOMIC DNA]</scope>
    <source>
        <strain evidence="2 3">Cb vi76</strain>
    </source>
</reference>
<dbReference type="Proteomes" id="UP000028547">
    <property type="component" value="Unassembled WGS sequence"/>
</dbReference>
<name>A0A084SKC5_9BACT</name>
<accession>A0A084SKC5</accession>
<protein>
    <recommendedName>
        <fullName evidence="4">DUF2381 family protein</fullName>
    </recommendedName>
</protein>
<proteinExistence type="predicted"/>
<feature type="region of interest" description="Disordered" evidence="1">
    <location>
        <begin position="19"/>
        <end position="108"/>
    </location>
</feature>
<evidence type="ECO:0000256" key="1">
    <source>
        <dbReference type="SAM" id="MobiDB-lite"/>
    </source>
</evidence>
<dbReference type="InterPro" id="IPR011754">
    <property type="entry name" value="Mxa_paralog_2268"/>
</dbReference>
<gene>
    <name evidence="2" type="ORF">Q664_38280</name>
</gene>
<comment type="caution">
    <text evidence="2">The sequence shown here is derived from an EMBL/GenBank/DDBJ whole genome shotgun (WGS) entry which is preliminary data.</text>
</comment>
<dbReference type="AlphaFoldDB" id="A0A084SKC5"/>
<organism evidence="2 3">
    <name type="scientific">Archangium violaceum Cb vi76</name>
    <dbReference type="NCBI Taxonomy" id="1406225"/>
    <lineage>
        <taxon>Bacteria</taxon>
        <taxon>Pseudomonadati</taxon>
        <taxon>Myxococcota</taxon>
        <taxon>Myxococcia</taxon>
        <taxon>Myxococcales</taxon>
        <taxon>Cystobacterineae</taxon>
        <taxon>Archangiaceae</taxon>
        <taxon>Archangium</taxon>
    </lineage>
</organism>
<feature type="compositionally biased region" description="Pro residues" evidence="1">
    <location>
        <begin position="43"/>
        <end position="57"/>
    </location>
</feature>
<evidence type="ECO:0000313" key="3">
    <source>
        <dbReference type="Proteomes" id="UP000028547"/>
    </source>
</evidence>